<accession>F2UHD3</accession>
<name>F2UHD3_SALR5</name>
<feature type="compositionally biased region" description="Low complexity" evidence="1">
    <location>
        <begin position="190"/>
        <end position="207"/>
    </location>
</feature>
<feature type="compositionally biased region" description="Low complexity" evidence="1">
    <location>
        <begin position="540"/>
        <end position="560"/>
    </location>
</feature>
<reference evidence="2" key="1">
    <citation type="submission" date="2009-08" db="EMBL/GenBank/DDBJ databases">
        <title>Annotation of Salpingoeca rosetta.</title>
        <authorList>
            <consortium name="The Broad Institute Genome Sequencing Platform"/>
            <person name="Russ C."/>
            <person name="Cuomo C."/>
            <person name="Burger G."/>
            <person name="Gray M.W."/>
            <person name="Holland P.W.H."/>
            <person name="King N."/>
            <person name="Lang F.B.F."/>
            <person name="Roger A.J."/>
            <person name="Ruiz-Trillo I."/>
            <person name="Young S.K."/>
            <person name="Zeng Q."/>
            <person name="Gargeya S."/>
            <person name="Alvarado L."/>
            <person name="Berlin A."/>
            <person name="Chapman S.B."/>
            <person name="Chen Z."/>
            <person name="Freedman E."/>
            <person name="Gellesch M."/>
            <person name="Goldberg J."/>
            <person name="Griggs A."/>
            <person name="Gujja S."/>
            <person name="Heilman E."/>
            <person name="Heiman D."/>
            <person name="Howarth C."/>
            <person name="Mehta T."/>
            <person name="Neiman D."/>
            <person name="Pearson M."/>
            <person name="Roberts A."/>
            <person name="Saif S."/>
            <person name="Shea T."/>
            <person name="Shenoy N."/>
            <person name="Sisk P."/>
            <person name="Stolte C."/>
            <person name="Sykes S."/>
            <person name="White J."/>
            <person name="Yandava C."/>
            <person name="Haas B."/>
            <person name="Nusbaum C."/>
            <person name="Birren B."/>
        </authorList>
    </citation>
    <scope>NUCLEOTIDE SEQUENCE [LARGE SCALE GENOMIC DNA]</scope>
    <source>
        <strain evidence="2">ATCC 50818</strain>
    </source>
</reference>
<feature type="region of interest" description="Disordered" evidence="1">
    <location>
        <begin position="522"/>
        <end position="578"/>
    </location>
</feature>
<sequence>MAEQAAVDAAATMPPAGLSTWERQQRLEAAQSAHTATLAPATKDHITELQAMLSERGDTDVGASLPMRSSGLSKAYLRNLMQRRVKELQTGGAGTSEGMPSSEYRNSFRAVSSTGGPPGSRSRTAARTAPPAQPVRRIHHSINTLGRGSSLPPNEADLLPVYPATEWQNAPQTQPRWRDSVGEFLWAGDQRAQPQQHQPRPQSAQSQVQQHKRAGGGAADKHVHFADTSAASPPPPTQPIFIKPHDEQEQQQQQQRKGDRGNRPVKLSEYEERYKWHDVEHRSEFGRSLHHPDQLLQGKNMQDVFPRSKAAHVPIESEYDLSFRWPGGRPLMPSTPRNRGDNGDGTAAAVTPQTQSSGVFTALHTAPDARAQDTEYTSRYAWHGPPALPEPPQAAVTTTGVEVDTADLERSARQQHVPFNPVSEYRRRYMAPPQPEMVSVGTEAAAPHTPRAYEDQIVLTDASGNGRPWASEYDARFQNWWASDGSARPAVAPDSYMTSYEAAFAPPVSAAAARHGCSRFPTRPPPCASTPVTQPGQIRTAAATSAPAAPQAATATTAAGRGAGSVGRGEEEEEHKRTLSAYEQYKCDRDVAQQLRQHQLDGSNVVEYFESIGREQERAAEEAASYRVRQRNRNVDSRTTSAQQQHPQPQQQQQQQHPQHAASAGRANAPPSPPSRVHVPVEDERMPARQNVAGELSPKHRRTHVHQQRQRRYRQEQQQARSQHKPHQPRQQPPAVFSLPSSSSFSSSSSAAATAGSPLFHRRVMPVDLQAQQSTTTTRQGAFAEAGDSRAHASGSWPASSYHMYDARQVPADEWVPLSAEEGDAGAHASRTFHTLRASAIGDQTAMSGSTYELAHETLQRAKQQMRSLYGQ</sequence>
<dbReference type="InParanoid" id="F2UHD3"/>
<dbReference type="RefSeq" id="XP_004991446.1">
    <property type="nucleotide sequence ID" value="XM_004991389.1"/>
</dbReference>
<gene>
    <name evidence="2" type="ORF">PTSG_07649</name>
</gene>
<feature type="region of interest" description="Disordered" evidence="1">
    <location>
        <begin position="89"/>
        <end position="138"/>
    </location>
</feature>
<dbReference type="Proteomes" id="UP000007799">
    <property type="component" value="Unassembled WGS sequence"/>
</dbReference>
<proteinExistence type="predicted"/>
<dbReference type="KEGG" id="sre:PTSG_07649"/>
<feature type="compositionally biased region" description="Basic and acidic residues" evidence="1">
    <location>
        <begin position="256"/>
        <end position="270"/>
    </location>
</feature>
<dbReference type="OMA" id="WASEYDA"/>
<feature type="region of interest" description="Disordered" evidence="1">
    <location>
        <begin position="772"/>
        <end position="798"/>
    </location>
</feature>
<dbReference type="GeneID" id="16072006"/>
<dbReference type="AlphaFoldDB" id="F2UHD3"/>
<feature type="compositionally biased region" description="Basic residues" evidence="1">
    <location>
        <begin position="699"/>
        <end position="712"/>
    </location>
</feature>
<organism evidence="3">
    <name type="scientific">Salpingoeca rosetta (strain ATCC 50818 / BSB-021)</name>
    <dbReference type="NCBI Taxonomy" id="946362"/>
    <lineage>
        <taxon>Eukaryota</taxon>
        <taxon>Choanoflagellata</taxon>
        <taxon>Craspedida</taxon>
        <taxon>Salpingoecidae</taxon>
        <taxon>Salpingoeca</taxon>
    </lineage>
</organism>
<feature type="compositionally biased region" description="Low complexity" evidence="1">
    <location>
        <begin position="729"/>
        <end position="752"/>
    </location>
</feature>
<protein>
    <submittedName>
        <fullName evidence="2">Uncharacterized protein</fullName>
    </submittedName>
</protein>
<dbReference type="EMBL" id="GL832974">
    <property type="protein sequence ID" value="EGD76532.1"/>
    <property type="molecule type" value="Genomic_DNA"/>
</dbReference>
<feature type="compositionally biased region" description="Low complexity" evidence="1">
    <location>
        <begin position="112"/>
        <end position="130"/>
    </location>
</feature>
<feature type="compositionally biased region" description="Low complexity" evidence="1">
    <location>
        <begin position="642"/>
        <end position="662"/>
    </location>
</feature>
<feature type="compositionally biased region" description="Polar residues" evidence="1">
    <location>
        <begin position="166"/>
        <end position="175"/>
    </location>
</feature>
<feature type="region of interest" description="Disordered" evidence="1">
    <location>
        <begin position="162"/>
        <end position="270"/>
    </location>
</feature>
<keyword evidence="3" id="KW-1185">Reference proteome</keyword>
<evidence type="ECO:0000256" key="1">
    <source>
        <dbReference type="SAM" id="MobiDB-lite"/>
    </source>
</evidence>
<evidence type="ECO:0000313" key="3">
    <source>
        <dbReference type="Proteomes" id="UP000007799"/>
    </source>
</evidence>
<evidence type="ECO:0000313" key="2">
    <source>
        <dbReference type="EMBL" id="EGD76532.1"/>
    </source>
</evidence>
<feature type="region of interest" description="Disordered" evidence="1">
    <location>
        <begin position="621"/>
        <end position="752"/>
    </location>
</feature>